<keyword evidence="1" id="KW-0812">Transmembrane</keyword>
<keyword evidence="1" id="KW-0472">Membrane</keyword>
<keyword evidence="1" id="KW-1133">Transmembrane helix</keyword>
<name>A0A150N6S2_9BACL</name>
<evidence type="ECO:0000313" key="2">
    <source>
        <dbReference type="EMBL" id="KYD32411.1"/>
    </source>
</evidence>
<gene>
    <name evidence="2" type="ORF">B4110_2033</name>
</gene>
<comment type="caution">
    <text evidence="2">The sequence shown here is derived from an EMBL/GenBank/DDBJ whole genome shotgun (WGS) entry which is preliminary data.</text>
</comment>
<dbReference type="AlphaFoldDB" id="A0A150N6S2"/>
<organism evidence="2 3">
    <name type="scientific">Parageobacillus toebii</name>
    <dbReference type="NCBI Taxonomy" id="153151"/>
    <lineage>
        <taxon>Bacteria</taxon>
        <taxon>Bacillati</taxon>
        <taxon>Bacillota</taxon>
        <taxon>Bacilli</taxon>
        <taxon>Bacillales</taxon>
        <taxon>Anoxybacillaceae</taxon>
        <taxon>Parageobacillus</taxon>
    </lineage>
</organism>
<proteinExistence type="predicted"/>
<sequence>MYNCFGIDKNKRNGGEKTMRSMYKKIFYLFFLVICLTFVVFRNLT</sequence>
<dbReference type="PATRIC" id="fig|153151.4.peg.498"/>
<dbReference type="Proteomes" id="UP000075324">
    <property type="component" value="Unassembled WGS sequence"/>
</dbReference>
<protein>
    <submittedName>
        <fullName evidence="2">Uncharacterized protein</fullName>
    </submittedName>
</protein>
<accession>A0A150N6S2</accession>
<feature type="transmembrane region" description="Helical" evidence="1">
    <location>
        <begin position="26"/>
        <end position="44"/>
    </location>
</feature>
<reference evidence="2 3" key="1">
    <citation type="submission" date="2016-01" db="EMBL/GenBank/DDBJ databases">
        <title>Draft Genome Sequences of Seven Thermophilic Sporeformers Isolated from Foods.</title>
        <authorList>
            <person name="Berendsen E.M."/>
            <person name="Wells-Bennik M.H."/>
            <person name="Krawcyk A.O."/>
            <person name="De Jong A."/>
            <person name="Holsappel S."/>
            <person name="Eijlander R.T."/>
            <person name="Kuipers O.P."/>
        </authorList>
    </citation>
    <scope>NUCLEOTIDE SEQUENCE [LARGE SCALE GENOMIC DNA]</scope>
    <source>
        <strain evidence="2 3">B4110</strain>
    </source>
</reference>
<dbReference type="EMBL" id="LQYW01000014">
    <property type="protein sequence ID" value="KYD32411.1"/>
    <property type="molecule type" value="Genomic_DNA"/>
</dbReference>
<evidence type="ECO:0000256" key="1">
    <source>
        <dbReference type="SAM" id="Phobius"/>
    </source>
</evidence>
<evidence type="ECO:0000313" key="3">
    <source>
        <dbReference type="Proteomes" id="UP000075324"/>
    </source>
</evidence>